<organism evidence="1 2">
    <name type="scientific">Aphanizomenon flos-aquae WA102</name>
    <dbReference type="NCBI Taxonomy" id="1710896"/>
    <lineage>
        <taxon>Bacteria</taxon>
        <taxon>Bacillati</taxon>
        <taxon>Cyanobacteriota</taxon>
        <taxon>Cyanophyceae</taxon>
        <taxon>Nostocales</taxon>
        <taxon>Aphanizomenonaceae</taxon>
        <taxon>Aphanizomenon</taxon>
    </lineage>
</organism>
<gene>
    <name evidence="1" type="ORF">AN484_01055</name>
</gene>
<name>A0A1B7X8C4_APHFL</name>
<dbReference type="AlphaFoldDB" id="A0A1B7X8C4"/>
<dbReference type="Pfam" id="PF03567">
    <property type="entry name" value="Sulfotransfer_2"/>
    <property type="match status" value="1"/>
</dbReference>
<sequence length="194" mass="23095">MFIKEKHYSQILFVHIPKTAGSSISKVLKDNNLDNWNRAWPRHHDPYSYLKDVNKIDDSVFSFSVVRNPYTRTYSCYKQFNKVNKTDISFTKYLDNIKKNNISTITPLLHISQSFYVMDKDIVQVNRLYRFENLKELEDELGWTLGFYNVGNYVVESYVEDYTEEAIEMTQDLYSSDFINFSYSKDFNKTLETK</sequence>
<protein>
    <recommendedName>
        <fullName evidence="3">Sulfotransferase</fullName>
    </recommendedName>
</protein>
<evidence type="ECO:0000313" key="1">
    <source>
        <dbReference type="EMBL" id="OBQ45588.1"/>
    </source>
</evidence>
<dbReference type="Gene3D" id="3.40.50.300">
    <property type="entry name" value="P-loop containing nucleotide triphosphate hydrolases"/>
    <property type="match status" value="1"/>
</dbReference>
<dbReference type="GO" id="GO:0016020">
    <property type="term" value="C:membrane"/>
    <property type="evidence" value="ECO:0007669"/>
    <property type="project" value="InterPro"/>
</dbReference>
<dbReference type="GO" id="GO:0008146">
    <property type="term" value="F:sulfotransferase activity"/>
    <property type="evidence" value="ECO:0007669"/>
    <property type="project" value="InterPro"/>
</dbReference>
<reference evidence="1 2" key="1">
    <citation type="submission" date="2015-09" db="EMBL/GenBank/DDBJ databases">
        <title>Aphanizomenon flos-aquae WA102.</title>
        <authorList>
            <person name="Driscoll C."/>
        </authorList>
    </citation>
    <scope>NUCLEOTIDE SEQUENCE [LARGE SCALE GENOMIC DNA]</scope>
    <source>
        <strain evidence="1">WA102</strain>
    </source>
</reference>
<dbReference type="InterPro" id="IPR027417">
    <property type="entry name" value="P-loop_NTPase"/>
</dbReference>
<evidence type="ECO:0008006" key="3">
    <source>
        <dbReference type="Google" id="ProtNLM"/>
    </source>
</evidence>
<proteinExistence type="predicted"/>
<dbReference type="EMBL" id="LJOW01000002">
    <property type="protein sequence ID" value="OBQ45588.1"/>
    <property type="molecule type" value="Genomic_DNA"/>
</dbReference>
<comment type="caution">
    <text evidence="1">The sequence shown here is derived from an EMBL/GenBank/DDBJ whole genome shotgun (WGS) entry which is preliminary data.</text>
</comment>
<accession>A0A1B7X8C4</accession>
<dbReference type="InterPro" id="IPR005331">
    <property type="entry name" value="Sulfotransferase"/>
</dbReference>
<evidence type="ECO:0000313" key="2">
    <source>
        <dbReference type="Proteomes" id="UP000092093"/>
    </source>
</evidence>
<dbReference type="SUPFAM" id="SSF52540">
    <property type="entry name" value="P-loop containing nucleoside triphosphate hydrolases"/>
    <property type="match status" value="1"/>
</dbReference>
<dbReference type="Proteomes" id="UP000092093">
    <property type="component" value="Unassembled WGS sequence"/>
</dbReference>